<evidence type="ECO:0000256" key="2">
    <source>
        <dbReference type="ARBA" id="ARBA00022692"/>
    </source>
</evidence>
<gene>
    <name evidence="7" type="ORF">OOZ53_10500</name>
</gene>
<keyword evidence="3 5" id="KW-1133">Transmembrane helix</keyword>
<reference evidence="7" key="1">
    <citation type="submission" date="2022-11" db="EMBL/GenBank/DDBJ databases">
        <title>Hoeflea poritis sp. nov., isolated from scleractinian coral Porites lutea.</title>
        <authorList>
            <person name="Zhang G."/>
            <person name="Wei Q."/>
            <person name="Cai L."/>
        </authorList>
    </citation>
    <scope>NUCLEOTIDE SEQUENCE</scope>
    <source>
        <strain evidence="7">E7-10</strain>
    </source>
</reference>
<organism evidence="7 8">
    <name type="scientific">Hoeflea poritis</name>
    <dbReference type="NCBI Taxonomy" id="2993659"/>
    <lineage>
        <taxon>Bacteria</taxon>
        <taxon>Pseudomonadati</taxon>
        <taxon>Pseudomonadota</taxon>
        <taxon>Alphaproteobacteria</taxon>
        <taxon>Hyphomicrobiales</taxon>
        <taxon>Rhizobiaceae</taxon>
        <taxon>Hoeflea</taxon>
    </lineage>
</organism>
<evidence type="ECO:0000313" key="8">
    <source>
        <dbReference type="Proteomes" id="UP001148313"/>
    </source>
</evidence>
<comment type="caution">
    <text evidence="7">The sequence shown here is derived from an EMBL/GenBank/DDBJ whole genome shotgun (WGS) entry which is preliminary data.</text>
</comment>
<dbReference type="EMBL" id="JAPJZH010000005">
    <property type="protein sequence ID" value="MDA4845781.1"/>
    <property type="molecule type" value="Genomic_DNA"/>
</dbReference>
<feature type="transmembrane region" description="Helical" evidence="5">
    <location>
        <begin position="171"/>
        <end position="195"/>
    </location>
</feature>
<keyword evidence="4 5" id="KW-0472">Membrane</keyword>
<protein>
    <submittedName>
        <fullName evidence="7">Sugar ABC transporter permease</fullName>
    </submittedName>
</protein>
<dbReference type="InterPro" id="IPR052730">
    <property type="entry name" value="Sugar_ABC_transporter"/>
</dbReference>
<feature type="transmembrane region" description="Helical" evidence="5">
    <location>
        <begin position="130"/>
        <end position="151"/>
    </location>
</feature>
<sequence length="309" mass="33855">MATQDTALDTRSGRRSTAQRNALFLRIAELAPIVIVLFVLFGGALVLALLQSLGFAPWFGINTFPDFSYFGALWGSSAFWVSLGLTLYYGLVSTIIALIMAIVLSLALIKPFRGKTLYKYLYKLPLMIPYTVGIALAVLMLGNGGILSRLMALVGMIDNPGDFPQILKTHYGWGIIAVYVWKQVPFMTLAIYAVLLGIGRETEEAAAILGATRRQIFFSVTLPQILPGIVSSTLICFAFNVGAFEAPFILGGGYPDTLPVVAWRYFNDANYAFQLQGMATVVSIGIVAGVILFAYLAVYRRYERMRGRA</sequence>
<accession>A0ABT4VM36</accession>
<evidence type="ECO:0000313" key="7">
    <source>
        <dbReference type="EMBL" id="MDA4845781.1"/>
    </source>
</evidence>
<evidence type="ECO:0000256" key="5">
    <source>
        <dbReference type="RuleBase" id="RU363032"/>
    </source>
</evidence>
<dbReference type="PROSITE" id="PS50928">
    <property type="entry name" value="ABC_TM1"/>
    <property type="match status" value="1"/>
</dbReference>
<keyword evidence="5" id="KW-0813">Transport</keyword>
<feature type="transmembrane region" description="Helical" evidence="5">
    <location>
        <begin position="216"/>
        <end position="241"/>
    </location>
</feature>
<dbReference type="Pfam" id="PF00528">
    <property type="entry name" value="BPD_transp_1"/>
    <property type="match status" value="1"/>
</dbReference>
<proteinExistence type="inferred from homology"/>
<dbReference type="InterPro" id="IPR000515">
    <property type="entry name" value="MetI-like"/>
</dbReference>
<evidence type="ECO:0000256" key="3">
    <source>
        <dbReference type="ARBA" id="ARBA00022989"/>
    </source>
</evidence>
<dbReference type="RefSeq" id="WP_271089462.1">
    <property type="nucleotide sequence ID" value="NZ_JAPJZH010000005.1"/>
</dbReference>
<feature type="transmembrane region" description="Helical" evidence="5">
    <location>
        <begin position="273"/>
        <end position="298"/>
    </location>
</feature>
<name>A0ABT4VM36_9HYPH</name>
<evidence type="ECO:0000256" key="1">
    <source>
        <dbReference type="ARBA" id="ARBA00004651"/>
    </source>
</evidence>
<feature type="transmembrane region" description="Helical" evidence="5">
    <location>
        <begin position="87"/>
        <end position="109"/>
    </location>
</feature>
<dbReference type="PANTHER" id="PTHR43759:SF1">
    <property type="entry name" value="GLUCOSE IMPORT SYSTEM PERMEASE PROTEIN GLCT"/>
    <property type="match status" value="1"/>
</dbReference>
<dbReference type="Gene3D" id="1.10.3720.10">
    <property type="entry name" value="MetI-like"/>
    <property type="match status" value="1"/>
</dbReference>
<dbReference type="CDD" id="cd06261">
    <property type="entry name" value="TM_PBP2"/>
    <property type="match status" value="1"/>
</dbReference>
<feature type="transmembrane region" description="Helical" evidence="5">
    <location>
        <begin position="23"/>
        <end position="50"/>
    </location>
</feature>
<dbReference type="Proteomes" id="UP001148313">
    <property type="component" value="Unassembled WGS sequence"/>
</dbReference>
<dbReference type="PANTHER" id="PTHR43759">
    <property type="entry name" value="TREHALOSE TRANSPORT SYSTEM PERMEASE PROTEIN SUGA"/>
    <property type="match status" value="1"/>
</dbReference>
<evidence type="ECO:0000256" key="4">
    <source>
        <dbReference type="ARBA" id="ARBA00023136"/>
    </source>
</evidence>
<comment type="similarity">
    <text evidence="5">Belongs to the binding-protein-dependent transport system permease family.</text>
</comment>
<keyword evidence="2 5" id="KW-0812">Transmembrane</keyword>
<keyword evidence="8" id="KW-1185">Reference proteome</keyword>
<feature type="domain" description="ABC transmembrane type-1" evidence="6">
    <location>
        <begin position="83"/>
        <end position="297"/>
    </location>
</feature>
<comment type="subcellular location">
    <subcellularLocation>
        <location evidence="1 5">Cell membrane</location>
        <topology evidence="1 5">Multi-pass membrane protein</topology>
    </subcellularLocation>
</comment>
<dbReference type="InterPro" id="IPR035906">
    <property type="entry name" value="MetI-like_sf"/>
</dbReference>
<evidence type="ECO:0000259" key="6">
    <source>
        <dbReference type="PROSITE" id="PS50928"/>
    </source>
</evidence>
<dbReference type="SUPFAM" id="SSF161098">
    <property type="entry name" value="MetI-like"/>
    <property type="match status" value="1"/>
</dbReference>